<reference evidence="2 3" key="1">
    <citation type="journal article" date="2014" name="BMC Genomics">
        <title>A genomic perspective on a new bacterial genus and species from the Alcaligenaceae family, Basilea psittacipulmonis.</title>
        <authorList>
            <person name="Whiteson K.L."/>
            <person name="Hernandez D."/>
            <person name="Lazarevic V."/>
            <person name="Gaia N."/>
            <person name="Farinelli L."/>
            <person name="Francois P."/>
            <person name="Pilo P."/>
            <person name="Frey J."/>
            <person name="Schrenzel J."/>
        </authorList>
    </citation>
    <scope>NUCLEOTIDE SEQUENCE [LARGE SCALE GENOMIC DNA]</scope>
    <source>
        <strain evidence="2 3">DSM 24701</strain>
    </source>
</reference>
<evidence type="ECO:0000313" key="2">
    <source>
        <dbReference type="EMBL" id="AIL32724.1"/>
    </source>
</evidence>
<dbReference type="Proteomes" id="UP000028945">
    <property type="component" value="Chromosome"/>
</dbReference>
<dbReference type="InterPro" id="IPR005546">
    <property type="entry name" value="Autotransporte_beta"/>
</dbReference>
<dbReference type="Pfam" id="PF03797">
    <property type="entry name" value="Autotransporter"/>
    <property type="match status" value="1"/>
</dbReference>
<dbReference type="eggNOG" id="COG4625">
    <property type="taxonomic scope" value="Bacteria"/>
</dbReference>
<feature type="domain" description="Autotransporter" evidence="1">
    <location>
        <begin position="1436"/>
        <end position="1712"/>
    </location>
</feature>
<proteinExistence type="predicted"/>
<dbReference type="PROSITE" id="PS51208">
    <property type="entry name" value="AUTOTRANSPORTER"/>
    <property type="match status" value="1"/>
</dbReference>
<dbReference type="HOGENOM" id="CLU_240523_0_0_4"/>
<evidence type="ECO:0000313" key="3">
    <source>
        <dbReference type="Proteomes" id="UP000028945"/>
    </source>
</evidence>
<organism evidence="2 3">
    <name type="scientific">Basilea psittacipulmonis DSM 24701</name>
    <dbReference type="NCBI Taxonomy" id="1072685"/>
    <lineage>
        <taxon>Bacteria</taxon>
        <taxon>Pseudomonadati</taxon>
        <taxon>Pseudomonadota</taxon>
        <taxon>Betaproteobacteria</taxon>
        <taxon>Burkholderiales</taxon>
        <taxon>Alcaligenaceae</taxon>
        <taxon>Basilea</taxon>
    </lineage>
</organism>
<dbReference type="KEGG" id="bpsi:IX83_04860"/>
<gene>
    <name evidence="2" type="ORF">IX83_04860</name>
</gene>
<dbReference type="SMART" id="SM00869">
    <property type="entry name" value="Autotransporter"/>
    <property type="match status" value="1"/>
</dbReference>
<dbReference type="EMBL" id="CP009238">
    <property type="protein sequence ID" value="AIL32724.1"/>
    <property type="molecule type" value="Genomic_DNA"/>
</dbReference>
<dbReference type="Gene3D" id="2.40.128.130">
    <property type="entry name" value="Autotransporter beta-domain"/>
    <property type="match status" value="1"/>
</dbReference>
<dbReference type="SUPFAM" id="SSF103515">
    <property type="entry name" value="Autotransporter"/>
    <property type="match status" value="1"/>
</dbReference>
<protein>
    <recommendedName>
        <fullName evidence="1">Autotransporter domain-containing protein</fullName>
    </recommendedName>
</protein>
<name>A0A077DDP2_9BURK</name>
<keyword evidence="3" id="KW-1185">Reference proteome</keyword>
<sequence length="1712" mass="187573">MGHRNVPIRSLFLLKKGGEMKSFAVKSTVAIVAMALSTSWAITNDRKLYVQGDSEYAFVPENVRVLMNSQVTEPNPEEAYFFAGTRNRTGNPVRIIWYGNPDDLDGLIPQIGAKNKGYIYGSLEVNAQESYRIIEEIPLPQDAVLTEWKDYRSSIATDGEANGIDAYGWTAQPNHNDVEINLRTIENSGLVEGRAILNAGKGTHRSIILSNASANGVSIYGDTDYGTYIDNGTGDAVAVDAMVGGSRSAVSMRTSALRMLADANMSVTPDNIHLAGLEKNTDLYGKSVVIALERLDNQGLIQGQLHANGHQDSVAAKDTPSQDYATVSWSSGNGVSLRAKAMTKDKRTYAYEEQNKAMLNAVHNDGVISGVARLTAGATVTTPGTNYTRSYDSGNAISVAAHTLRFAKHRTASELGTVNNTGRLMGELSQQSANNSVDVIHVYSQSQAYGGGNGINVYLEMVQQALGTLNEQGERADDAVVLKIGDIDNIGVISGQADIRAGNGYGDIRAIAYGSGNGISAFLQAGAAQTYSASMGNIDNKGIISGSLVTKAGIGGNEHIESPELAFLLITNDTWSKLQRPNQVPDAPQNVRTCSSDGCREVNAISDIKGSGNGISLFTGRHNGDTASLGHINNSGVISGYAKMYHGYSNGSYARIDYLASGVGIAFDQKMKSDIINTGIISGNHAALLAKSKIDDAYSVNEPKYLSGYEGQIQNYGLMAGTMIAGNYDGTRTGTEAKQDTYLYFNADEDPVQNKGTLVYFAPKVPDRYELATAKYNRKQIDTVRTELDKNFEKSTDVMLKIDIKTVKGVRKRVKNFGITMRASYARSVEKVEQYYGGVTTGLSIDQRLDFFYKIYDALNNHNESSSQFRIADLSWLTKAQGHFALEKNARDFLGYKNKLMNRRKDFDAYLKSLGDITLGAGFQKLVDLYHDFVNSEISIMNHQLNTVNKLLTERYGAPEKPELKDEHLIRVVKSDNSRYGAIQSVVVAENSTIEWNGEQYQILNAPKDNSGLDSSYTAMDSHIENHIINGVGLSNAALVANQDLSLNKTTVNGLVNALGIRNNTKVTLNESTLNANGFEVLAMSQEGEKLAFLPYAVLGDESPNTLILEHHAIINGDIDFKEGDDQLLIADDTVRLNARLVNFGEGRDTLVLGKDRVSATLDQPIKVSTPLASLERIVVNTPAVIQEVAALEPVDEMVLNDALVYQGNYAMREGQTIVLTVHAKDDYGSLLVENGHLDISKGKLFIDAENFTDGALKETLNHIVSVQRMAEQQSEALVTEQRFYIKGKFAQVSDNSALYDFTLHYDDAWVNMEDLVDESIGSSRAEGDAPSPATTLSTAIHAVATKTESIVDMLNPDNSTITEVATILDEVLDEKGDSELADSFTKLSSSEQVNQAILNMVAWLSPNTAIILHSLSKEISEVNDHLGIGLLRTPEASPEKSLWFKPMASWQQQSSHGLPGYKAQHYGFVLGADILQRERATLGLLTAYMDSKVTGLDEARHEENKLNTWQLGVYGQAYMSDQVLMSAQLGYARSSIKGKRDIAFASEKAQAKYHADVWYASLATAYQMKINDQWQFKPYVKMDYQKTKVAGYQETGSVYSLRFAKNHYDTWTTELGMWSEYRPLDTLRFNAVLGVGVDLKDTQNTVQASYTVAPDKTFDIHAVKRGRIQGKFGLGVQYHLGKAAELGVQYQTRMRQHYIDHQAQLKLNVKF</sequence>
<evidence type="ECO:0000259" key="1">
    <source>
        <dbReference type="PROSITE" id="PS51208"/>
    </source>
</evidence>
<accession>A0A077DDP2</accession>
<dbReference type="InterPro" id="IPR036709">
    <property type="entry name" value="Autotransporte_beta_dom_sf"/>
</dbReference>